<protein>
    <submittedName>
        <fullName evidence="2">Serine/threonine protein kinase</fullName>
    </submittedName>
</protein>
<dbReference type="GeneID" id="20530986"/>
<dbReference type="Proteomes" id="UP000030693">
    <property type="component" value="Unassembled WGS sequence"/>
</dbReference>
<keyword evidence="3" id="KW-1185">Reference proteome</keyword>
<dbReference type="RefSeq" id="XP_009498281.1">
    <property type="nucleotide sequence ID" value="XM_009500006.1"/>
</dbReference>
<dbReference type="PROSITE" id="PS50011">
    <property type="entry name" value="PROTEIN_KINASE_DOM"/>
    <property type="match status" value="1"/>
</dbReference>
<dbReference type="AlphaFoldDB" id="A0A058YZ82"/>
<reference evidence="2" key="1">
    <citation type="submission" date="2013-04" db="EMBL/GenBank/DDBJ databases">
        <title>The Genome Sequence of Fonticula alba ATCC 38817.</title>
        <authorList>
            <consortium name="The Broad Institute Genomics Platform"/>
            <person name="Russ C."/>
            <person name="Cuomo C."/>
            <person name="Burger G."/>
            <person name="Gray M.W."/>
            <person name="Holland P.W.H."/>
            <person name="King N."/>
            <person name="Lang F.B.F."/>
            <person name="Roger A.J."/>
            <person name="Ruiz-Trillo I."/>
            <person name="Brown M."/>
            <person name="Walker B."/>
            <person name="Young S."/>
            <person name="Zeng Q."/>
            <person name="Gargeya S."/>
            <person name="Fitzgerald M."/>
            <person name="Haas B."/>
            <person name="Abouelleil A."/>
            <person name="Allen A.W."/>
            <person name="Alvarado L."/>
            <person name="Arachchi H.M."/>
            <person name="Berlin A.M."/>
            <person name="Chapman S.B."/>
            <person name="Gainer-Dewar J."/>
            <person name="Goldberg J."/>
            <person name="Griggs A."/>
            <person name="Gujja S."/>
            <person name="Hansen M."/>
            <person name="Howarth C."/>
            <person name="Imamovic A."/>
            <person name="Ireland A."/>
            <person name="Larimer J."/>
            <person name="McCowan C."/>
            <person name="Murphy C."/>
            <person name="Pearson M."/>
            <person name="Poon T.W."/>
            <person name="Priest M."/>
            <person name="Roberts A."/>
            <person name="Saif S."/>
            <person name="Shea T."/>
            <person name="Sisk P."/>
            <person name="Sykes S."/>
            <person name="Wortman J."/>
            <person name="Nusbaum C."/>
            <person name="Birren B."/>
        </authorList>
    </citation>
    <scope>NUCLEOTIDE SEQUENCE [LARGE SCALE GENOMIC DNA]</scope>
    <source>
        <strain evidence="2">ATCC 38817</strain>
    </source>
</reference>
<dbReference type="PANTHER" id="PTHR44329">
    <property type="entry name" value="SERINE/THREONINE-PROTEIN KINASE TNNI3K-RELATED"/>
    <property type="match status" value="1"/>
</dbReference>
<dbReference type="Pfam" id="PF00069">
    <property type="entry name" value="Pkinase"/>
    <property type="match status" value="1"/>
</dbReference>
<dbReference type="GO" id="GO:0005524">
    <property type="term" value="F:ATP binding"/>
    <property type="evidence" value="ECO:0007669"/>
    <property type="project" value="InterPro"/>
</dbReference>
<dbReference type="PANTHER" id="PTHR44329:SF214">
    <property type="entry name" value="PROTEIN KINASE DOMAIN-CONTAINING PROTEIN"/>
    <property type="match status" value="1"/>
</dbReference>
<dbReference type="SUPFAM" id="SSF56112">
    <property type="entry name" value="Protein kinase-like (PK-like)"/>
    <property type="match status" value="1"/>
</dbReference>
<dbReference type="Gene3D" id="3.30.200.20">
    <property type="entry name" value="Phosphorylase Kinase, domain 1"/>
    <property type="match status" value="1"/>
</dbReference>
<keyword evidence="2" id="KW-0808">Transferase</keyword>
<dbReference type="STRING" id="691883.A0A058YZ82"/>
<dbReference type="InterPro" id="IPR011009">
    <property type="entry name" value="Kinase-like_dom_sf"/>
</dbReference>
<dbReference type="GO" id="GO:0004674">
    <property type="term" value="F:protein serine/threonine kinase activity"/>
    <property type="evidence" value="ECO:0007669"/>
    <property type="project" value="UniProtKB-KW"/>
</dbReference>
<accession>A0A058YZ82</accession>
<evidence type="ECO:0000313" key="3">
    <source>
        <dbReference type="Proteomes" id="UP000030693"/>
    </source>
</evidence>
<dbReference type="PROSITE" id="PS00108">
    <property type="entry name" value="PROTEIN_KINASE_ST"/>
    <property type="match status" value="1"/>
</dbReference>
<dbReference type="EMBL" id="KB932243">
    <property type="protein sequence ID" value="KCV67310.1"/>
    <property type="molecule type" value="Genomic_DNA"/>
</dbReference>
<gene>
    <name evidence="2" type="ORF">H696_06261</name>
</gene>
<keyword evidence="2" id="KW-0418">Kinase</keyword>
<dbReference type="SMART" id="SM00220">
    <property type="entry name" value="S_TKc"/>
    <property type="match status" value="1"/>
</dbReference>
<name>A0A058YZ82_FONAL</name>
<sequence>MQVNLATDFVPADTPLGTGGQAAVFAARAVGVGLATRLGCPPTVAVKLLKATRMTAHQVALLQNEIALMWLLRDQANIVRLYGYSDAPPGILMELFEGDLAGLLQSDARLGVGQLADLAQQWATGLEAMHAQGVAHCDLKTANVFVSRRPGGGWRAAIGDLGTSRSLRSDRASALVHAAPELNVLSARYAAPEVVRAFHRRRPLDAALYFPADIYAAAVMLWECLARAVPWQGCSFEQIAEHLAAGRRPELHLALAPVARASEALAQQLADILPRLWADDALARPPAATLRHSVASLAVMLPGEP</sequence>
<feature type="domain" description="Protein kinase" evidence="1">
    <location>
        <begin position="10"/>
        <end position="295"/>
    </location>
</feature>
<dbReference type="Gene3D" id="1.10.510.10">
    <property type="entry name" value="Transferase(Phosphotransferase) domain 1"/>
    <property type="match status" value="1"/>
</dbReference>
<proteinExistence type="predicted"/>
<dbReference type="OrthoDB" id="5987198at2759"/>
<dbReference type="InterPro" id="IPR051681">
    <property type="entry name" value="Ser/Thr_Kinases-Pseudokinases"/>
</dbReference>
<dbReference type="InterPro" id="IPR008271">
    <property type="entry name" value="Ser/Thr_kinase_AS"/>
</dbReference>
<dbReference type="InterPro" id="IPR000719">
    <property type="entry name" value="Prot_kinase_dom"/>
</dbReference>
<dbReference type="OMA" id="PGILMEL"/>
<keyword evidence="2" id="KW-0723">Serine/threonine-protein kinase</keyword>
<evidence type="ECO:0000259" key="1">
    <source>
        <dbReference type="PROSITE" id="PS50011"/>
    </source>
</evidence>
<evidence type="ECO:0000313" key="2">
    <source>
        <dbReference type="EMBL" id="KCV67310.1"/>
    </source>
</evidence>
<organism evidence="2">
    <name type="scientific">Fonticula alba</name>
    <name type="common">Slime mold</name>
    <dbReference type="NCBI Taxonomy" id="691883"/>
    <lineage>
        <taxon>Eukaryota</taxon>
        <taxon>Rotosphaerida</taxon>
        <taxon>Fonticulaceae</taxon>
        <taxon>Fonticula</taxon>
    </lineage>
</organism>
<dbReference type="eggNOG" id="KOG0193">
    <property type="taxonomic scope" value="Eukaryota"/>
</dbReference>